<sequence>MFATYAAFNSIVDYPGSNSSSCTVLLFLFQFYSRLSSEIRVNPTENVRNFQFYSRLS</sequence>
<dbReference type="AlphaFoldDB" id="D2PI95"/>
<evidence type="ECO:0000313" key="2">
    <source>
        <dbReference type="Proteomes" id="UP000001404"/>
    </source>
</evidence>
<evidence type="ECO:0000313" key="1">
    <source>
        <dbReference type="EMBL" id="ADB86589.1"/>
    </source>
</evidence>
<name>D2PI95_SACI9</name>
<dbReference type="HOGENOM" id="CLU_2985845_0_0_2"/>
<dbReference type="EMBL" id="CP001731">
    <property type="protein sequence ID" value="ADB86589.1"/>
    <property type="molecule type" value="Genomic_DNA"/>
</dbReference>
<organism evidence="1 2">
    <name type="scientific">Saccharolobus islandicus (strain L.D.8.5 / Lassen #2)</name>
    <name type="common">Sulfolobus islandicus</name>
    <dbReference type="NCBI Taxonomy" id="425944"/>
    <lineage>
        <taxon>Archaea</taxon>
        <taxon>Thermoproteota</taxon>
        <taxon>Thermoprotei</taxon>
        <taxon>Sulfolobales</taxon>
        <taxon>Sulfolobaceae</taxon>
        <taxon>Saccharolobus</taxon>
    </lineage>
</organism>
<proteinExistence type="predicted"/>
<dbReference type="Proteomes" id="UP000001404">
    <property type="component" value="Chromosome"/>
</dbReference>
<reference evidence="2" key="1">
    <citation type="journal article" date="2009" name="Proc. Natl. Acad. Sci. U.S.A.">
        <title>Biogeography of the Sulfolobus islandicus pan-genome.</title>
        <authorList>
            <person name="Reno M.L."/>
            <person name="Held N.L."/>
            <person name="Fields C.J."/>
            <person name="Burke P.V."/>
            <person name="Whitaker R.J."/>
        </authorList>
    </citation>
    <scope>NUCLEOTIDE SEQUENCE [LARGE SCALE GENOMIC DNA]</scope>
    <source>
        <strain evidence="2">L.D.8.5 / Lassen #2</strain>
    </source>
</reference>
<dbReference type="KEGG" id="sii:LD85_0879"/>
<protein>
    <submittedName>
        <fullName evidence="1">Uncharacterized protein</fullName>
    </submittedName>
</protein>
<gene>
    <name evidence="1" type="ordered locus">LD85_0879</name>
</gene>
<accession>D2PI95</accession>